<keyword evidence="1 4" id="KW-0808">Transferase</keyword>
<dbReference type="CDD" id="cd04301">
    <property type="entry name" value="NAT_SF"/>
    <property type="match status" value="1"/>
</dbReference>
<proteinExistence type="predicted"/>
<name>A0A432XHL1_9GAMM</name>
<evidence type="ECO:0000259" key="3">
    <source>
        <dbReference type="PROSITE" id="PS51186"/>
    </source>
</evidence>
<dbReference type="SUPFAM" id="SSF55729">
    <property type="entry name" value="Acyl-CoA N-acyltransferases (Nat)"/>
    <property type="match status" value="1"/>
</dbReference>
<evidence type="ECO:0000256" key="1">
    <source>
        <dbReference type="ARBA" id="ARBA00022679"/>
    </source>
</evidence>
<dbReference type="InterPro" id="IPR000182">
    <property type="entry name" value="GNAT_dom"/>
</dbReference>
<organism evidence="4 5">
    <name type="scientific">Pseudidiomarina donghaiensis</name>
    <dbReference type="NCBI Taxonomy" id="519452"/>
    <lineage>
        <taxon>Bacteria</taxon>
        <taxon>Pseudomonadati</taxon>
        <taxon>Pseudomonadota</taxon>
        <taxon>Gammaproteobacteria</taxon>
        <taxon>Alteromonadales</taxon>
        <taxon>Idiomarinaceae</taxon>
        <taxon>Pseudidiomarina</taxon>
    </lineage>
</organism>
<dbReference type="EMBL" id="PIPU01000003">
    <property type="protein sequence ID" value="RUO48067.1"/>
    <property type="molecule type" value="Genomic_DNA"/>
</dbReference>
<dbReference type="PROSITE" id="PS51186">
    <property type="entry name" value="GNAT"/>
    <property type="match status" value="1"/>
</dbReference>
<dbReference type="OrthoDB" id="143110at2"/>
<sequence length="200" mass="22650">MSHEESTNDNYLRSADAQALRKSSVAHVRTATEDDAEHLAELAQQTFVEAFGADNSPENMQEYCASHFSQAIQLNEINDPQRLTMLATHEGQLIGFVQLRFGAAPACVVADNPAEIQRLYVLAQWHGRGVAHDLMRTALQRIEQQHHDVAWLGVWEHNPRAIAFYQKYNFQPVGEHKFQLGDDPQRDVIMSLVMNTTIKN</sequence>
<dbReference type="InterPro" id="IPR016181">
    <property type="entry name" value="Acyl_CoA_acyltransferase"/>
</dbReference>
<dbReference type="Proteomes" id="UP000286985">
    <property type="component" value="Unassembled WGS sequence"/>
</dbReference>
<dbReference type="PANTHER" id="PTHR43877:SF1">
    <property type="entry name" value="ACETYLTRANSFERASE"/>
    <property type="match status" value="1"/>
</dbReference>
<keyword evidence="2" id="KW-0012">Acyltransferase</keyword>
<keyword evidence="5" id="KW-1185">Reference proteome</keyword>
<protein>
    <submittedName>
        <fullName evidence="4">N-acetyltransferase</fullName>
    </submittedName>
</protein>
<dbReference type="AlphaFoldDB" id="A0A432XHL1"/>
<evidence type="ECO:0000256" key="2">
    <source>
        <dbReference type="ARBA" id="ARBA00023315"/>
    </source>
</evidence>
<comment type="caution">
    <text evidence="4">The sequence shown here is derived from an EMBL/GenBank/DDBJ whole genome shotgun (WGS) entry which is preliminary data.</text>
</comment>
<evidence type="ECO:0000313" key="4">
    <source>
        <dbReference type="EMBL" id="RUO48067.1"/>
    </source>
</evidence>
<evidence type="ECO:0000313" key="5">
    <source>
        <dbReference type="Proteomes" id="UP000286985"/>
    </source>
</evidence>
<reference evidence="5" key="1">
    <citation type="journal article" date="2018" name="Front. Microbiol.">
        <title>Genome-Based Analysis Reveals the Taxonomy and Diversity of the Family Idiomarinaceae.</title>
        <authorList>
            <person name="Liu Y."/>
            <person name="Lai Q."/>
            <person name="Shao Z."/>
        </authorList>
    </citation>
    <scope>NUCLEOTIDE SEQUENCE [LARGE SCALE GENOMIC DNA]</scope>
    <source>
        <strain evidence="5">908033</strain>
    </source>
</reference>
<dbReference type="GO" id="GO:0016747">
    <property type="term" value="F:acyltransferase activity, transferring groups other than amino-acyl groups"/>
    <property type="evidence" value="ECO:0007669"/>
    <property type="project" value="InterPro"/>
</dbReference>
<dbReference type="STRING" id="519452.SAMN04488139_1517"/>
<accession>A0A432XHL1</accession>
<dbReference type="Pfam" id="PF00583">
    <property type="entry name" value="Acetyltransf_1"/>
    <property type="match status" value="1"/>
</dbReference>
<dbReference type="PANTHER" id="PTHR43877">
    <property type="entry name" value="AMINOALKYLPHOSPHONATE N-ACETYLTRANSFERASE-RELATED-RELATED"/>
    <property type="match status" value="1"/>
</dbReference>
<gene>
    <name evidence="4" type="ORF">CWE24_08490</name>
</gene>
<feature type="domain" description="N-acetyltransferase" evidence="3">
    <location>
        <begin position="26"/>
        <end position="195"/>
    </location>
</feature>
<dbReference type="InterPro" id="IPR050832">
    <property type="entry name" value="Bact_Acetyltransf"/>
</dbReference>
<dbReference type="Gene3D" id="3.40.630.30">
    <property type="match status" value="1"/>
</dbReference>